<feature type="domain" description="SUZ" evidence="4">
    <location>
        <begin position="168"/>
        <end position="254"/>
    </location>
</feature>
<feature type="compositionally biased region" description="Low complexity" evidence="2">
    <location>
        <begin position="350"/>
        <end position="364"/>
    </location>
</feature>
<feature type="region of interest" description="Disordered" evidence="2">
    <location>
        <begin position="583"/>
        <end position="639"/>
    </location>
</feature>
<feature type="compositionally biased region" description="Polar residues" evidence="2">
    <location>
        <begin position="318"/>
        <end position="332"/>
    </location>
</feature>
<dbReference type="InterPro" id="IPR024771">
    <property type="entry name" value="SUZ"/>
</dbReference>
<feature type="region of interest" description="Disordered" evidence="2">
    <location>
        <begin position="276"/>
        <end position="378"/>
    </location>
</feature>
<evidence type="ECO:0000259" key="4">
    <source>
        <dbReference type="PROSITE" id="PS51673"/>
    </source>
</evidence>
<dbReference type="InterPro" id="IPR051937">
    <property type="entry name" value="R3H_domain_containing"/>
</dbReference>
<dbReference type="GO" id="GO:0003676">
    <property type="term" value="F:nucleic acid binding"/>
    <property type="evidence" value="ECO:0007669"/>
    <property type="project" value="UniProtKB-UniRule"/>
</dbReference>
<feature type="compositionally biased region" description="Pro residues" evidence="2">
    <location>
        <begin position="596"/>
        <end position="616"/>
    </location>
</feature>
<evidence type="ECO:0000313" key="5">
    <source>
        <dbReference type="EMBL" id="CAD9464440.1"/>
    </source>
</evidence>
<dbReference type="CDD" id="cd02642">
    <property type="entry name" value="R3H_encore_like"/>
    <property type="match status" value="1"/>
</dbReference>
<feature type="region of interest" description="Disordered" evidence="2">
    <location>
        <begin position="17"/>
        <end position="38"/>
    </location>
</feature>
<dbReference type="Pfam" id="PF01424">
    <property type="entry name" value="R3H"/>
    <property type="match status" value="1"/>
</dbReference>
<feature type="region of interest" description="Disordered" evidence="2">
    <location>
        <begin position="183"/>
        <end position="241"/>
    </location>
</feature>
<name>A0A7S2GQ35_9STRA</name>
<protein>
    <recommendedName>
        <fullName evidence="6">SUZ domain-containing protein</fullName>
    </recommendedName>
</protein>
<dbReference type="SUPFAM" id="SSF82708">
    <property type="entry name" value="R3H domain"/>
    <property type="match status" value="1"/>
</dbReference>
<sequence length="639" mass="69111">MTDEAAAEDWENVDIAGLSIKDLDEPMPNGPPSVSREMLPAADNSVDAKPPEALLTKIQDPPVSVLPPGNNMAPAGVEGFVDPFLLDALDNPRNRLMILKFEDTIVNFMRAPREQLDFPPLSSYQRMTLHRLAVRFNLAHQSVSVGPMVPGYDRESRAIMLFKTPQSFIPEVLLINLSSKESVRPTGAGGVPGCVATPKKQVKLMKRDPANSGGRRGGGHSNGSGRKDKNQAKTVSEREKDYAAARARIFGTESSAITPAEEGDSRQQVAQTTCVIPQAKGPDGSIGFGAGRGKSPKQPNSSSGAVASRAQRSPALVRQQQNQPLSPASPQSELRAPAPMQSQNSSPGVPSATLLSAASPAAPANPTEAKNHEQKQGKKVLWRNRHAELHDPDFQRNAYPYRVNYGGGQQMGGQMGAYADPGSMQAQQMRAFDGYMQSGQPLTQSQFPQHEYPPSNIGPYDYDQANQVAYPIYKDSVDRHRPAPPGHMAGAMGYPGMGYPPHMNPQHGPQQGGEYMVSHEMAMNEYGAMSGSIMGGRHYAMQQSPPAIPTSGNMQADHYNGSLHIMPSGQGMVQQSLQTHPKMHSMNQNMPHRAHTPPPQPHQLFPPQPPQQPPPQQAKQVPPEPLNANAYNTDFPPLG</sequence>
<gene>
    <name evidence="5" type="ORF">DSPE1174_LOCUS25692</name>
</gene>
<dbReference type="PROSITE" id="PS51061">
    <property type="entry name" value="R3H"/>
    <property type="match status" value="1"/>
</dbReference>
<feature type="domain" description="R3H" evidence="3">
    <location>
        <begin position="95"/>
        <end position="157"/>
    </location>
</feature>
<reference evidence="5" key="1">
    <citation type="submission" date="2021-01" db="EMBL/GenBank/DDBJ databases">
        <authorList>
            <person name="Corre E."/>
            <person name="Pelletier E."/>
            <person name="Niang G."/>
            <person name="Scheremetjew M."/>
            <person name="Finn R."/>
            <person name="Kale V."/>
            <person name="Holt S."/>
            <person name="Cochrane G."/>
            <person name="Meng A."/>
            <person name="Brown T."/>
            <person name="Cohen L."/>
        </authorList>
    </citation>
    <scope>NUCLEOTIDE SEQUENCE</scope>
    <source>
        <strain evidence="5">CCMP1381</strain>
    </source>
</reference>
<evidence type="ECO:0000256" key="2">
    <source>
        <dbReference type="SAM" id="MobiDB-lite"/>
    </source>
</evidence>
<keyword evidence="1" id="KW-0597">Phosphoprotein</keyword>
<dbReference type="AlphaFoldDB" id="A0A7S2GQ35"/>
<dbReference type="SMART" id="SM00393">
    <property type="entry name" value="R3H"/>
    <property type="match status" value="1"/>
</dbReference>
<dbReference type="Pfam" id="PF12752">
    <property type="entry name" value="SUZ"/>
    <property type="match status" value="1"/>
</dbReference>
<feature type="compositionally biased region" description="Basic and acidic residues" evidence="2">
    <location>
        <begin position="225"/>
        <end position="241"/>
    </location>
</feature>
<evidence type="ECO:0000256" key="1">
    <source>
        <dbReference type="ARBA" id="ARBA00022553"/>
    </source>
</evidence>
<dbReference type="Gene3D" id="3.30.1370.50">
    <property type="entry name" value="R3H-like domain"/>
    <property type="match status" value="1"/>
</dbReference>
<dbReference type="InterPro" id="IPR001374">
    <property type="entry name" value="R3H_dom"/>
</dbReference>
<proteinExistence type="predicted"/>
<dbReference type="PANTHER" id="PTHR15672:SF8">
    <property type="entry name" value="PROTEIN ENCORE"/>
    <property type="match status" value="1"/>
</dbReference>
<dbReference type="PROSITE" id="PS51673">
    <property type="entry name" value="SUZ"/>
    <property type="match status" value="1"/>
</dbReference>
<accession>A0A7S2GQ35</accession>
<evidence type="ECO:0000259" key="3">
    <source>
        <dbReference type="PROSITE" id="PS51061"/>
    </source>
</evidence>
<organism evidence="5">
    <name type="scientific">Octactis speculum</name>
    <dbReference type="NCBI Taxonomy" id="3111310"/>
    <lineage>
        <taxon>Eukaryota</taxon>
        <taxon>Sar</taxon>
        <taxon>Stramenopiles</taxon>
        <taxon>Ochrophyta</taxon>
        <taxon>Dictyochophyceae</taxon>
        <taxon>Dictyochales</taxon>
        <taxon>Dictyochaceae</taxon>
        <taxon>Octactis</taxon>
    </lineage>
</organism>
<evidence type="ECO:0008006" key="6">
    <source>
        <dbReference type="Google" id="ProtNLM"/>
    </source>
</evidence>
<dbReference type="PANTHER" id="PTHR15672">
    <property type="entry name" value="CAMP-REGULATED PHOSPHOPROTEIN 21 RELATED R3H DOMAIN CONTAINING PROTEIN"/>
    <property type="match status" value="1"/>
</dbReference>
<dbReference type="InterPro" id="IPR036867">
    <property type="entry name" value="R3H_dom_sf"/>
</dbReference>
<dbReference type="EMBL" id="HBGS01049331">
    <property type="protein sequence ID" value="CAD9464440.1"/>
    <property type="molecule type" value="Transcribed_RNA"/>
</dbReference>